<evidence type="ECO:0000256" key="1">
    <source>
        <dbReference type="SAM" id="MobiDB-lite"/>
    </source>
</evidence>
<name>A0A4Z2I9D0_9TELE</name>
<protein>
    <submittedName>
        <fullName evidence="2">Uncharacterized protein</fullName>
    </submittedName>
</protein>
<feature type="region of interest" description="Disordered" evidence="1">
    <location>
        <begin position="1"/>
        <end position="27"/>
    </location>
</feature>
<evidence type="ECO:0000313" key="3">
    <source>
        <dbReference type="Proteomes" id="UP000314294"/>
    </source>
</evidence>
<proteinExistence type="predicted"/>
<dbReference type="EMBL" id="SRLO01000112">
    <property type="protein sequence ID" value="TNN74578.1"/>
    <property type="molecule type" value="Genomic_DNA"/>
</dbReference>
<organism evidence="2 3">
    <name type="scientific">Liparis tanakae</name>
    <name type="common">Tanaka's snailfish</name>
    <dbReference type="NCBI Taxonomy" id="230148"/>
    <lineage>
        <taxon>Eukaryota</taxon>
        <taxon>Metazoa</taxon>
        <taxon>Chordata</taxon>
        <taxon>Craniata</taxon>
        <taxon>Vertebrata</taxon>
        <taxon>Euteleostomi</taxon>
        <taxon>Actinopterygii</taxon>
        <taxon>Neopterygii</taxon>
        <taxon>Teleostei</taxon>
        <taxon>Neoteleostei</taxon>
        <taxon>Acanthomorphata</taxon>
        <taxon>Eupercaria</taxon>
        <taxon>Perciformes</taxon>
        <taxon>Cottioidei</taxon>
        <taxon>Cottales</taxon>
        <taxon>Liparidae</taxon>
        <taxon>Liparis</taxon>
    </lineage>
</organism>
<dbReference type="Proteomes" id="UP000314294">
    <property type="component" value="Unassembled WGS sequence"/>
</dbReference>
<evidence type="ECO:0000313" key="2">
    <source>
        <dbReference type="EMBL" id="TNN74578.1"/>
    </source>
</evidence>
<gene>
    <name evidence="2" type="ORF">EYF80_015125</name>
</gene>
<feature type="compositionally biased region" description="Polar residues" evidence="1">
    <location>
        <begin position="1"/>
        <end position="26"/>
    </location>
</feature>
<accession>A0A4Z2I9D0</accession>
<sequence>MLQHLVSSRGQQRPMESQKAAEQNSKALPYLGFDTATEGTDSAPAIVPGLLRMLLADQYCPMEAAATNPLPALQHSERKL</sequence>
<comment type="caution">
    <text evidence="2">The sequence shown here is derived from an EMBL/GenBank/DDBJ whole genome shotgun (WGS) entry which is preliminary data.</text>
</comment>
<reference evidence="2 3" key="1">
    <citation type="submission" date="2019-03" db="EMBL/GenBank/DDBJ databases">
        <title>First draft genome of Liparis tanakae, snailfish: a comprehensive survey of snailfish specific genes.</title>
        <authorList>
            <person name="Kim W."/>
            <person name="Song I."/>
            <person name="Jeong J.-H."/>
            <person name="Kim D."/>
            <person name="Kim S."/>
            <person name="Ryu S."/>
            <person name="Song J.Y."/>
            <person name="Lee S.K."/>
        </authorList>
    </citation>
    <scope>NUCLEOTIDE SEQUENCE [LARGE SCALE GENOMIC DNA]</scope>
    <source>
        <tissue evidence="2">Muscle</tissue>
    </source>
</reference>
<keyword evidence="3" id="KW-1185">Reference proteome</keyword>
<dbReference type="AlphaFoldDB" id="A0A4Z2I9D0"/>